<reference evidence="7 8" key="1">
    <citation type="submission" date="2018-02" db="EMBL/GenBank/DDBJ databases">
        <title>Genome sequence of the basidiomycete white-rot fungus Phlebia centrifuga.</title>
        <authorList>
            <person name="Granchi Z."/>
            <person name="Peng M."/>
            <person name="de Vries R.P."/>
            <person name="Hilden K."/>
            <person name="Makela M.R."/>
            <person name="Grigoriev I."/>
            <person name="Riley R."/>
        </authorList>
    </citation>
    <scope>NUCLEOTIDE SEQUENCE [LARGE SCALE GENOMIC DNA]</scope>
    <source>
        <strain evidence="7 8">FBCC195</strain>
    </source>
</reference>
<evidence type="ECO:0000256" key="1">
    <source>
        <dbReference type="ARBA" id="ARBA00022679"/>
    </source>
</evidence>
<proteinExistence type="inferred from homology"/>
<dbReference type="InterPro" id="IPR040234">
    <property type="entry name" value="QC/QCL"/>
</dbReference>
<dbReference type="InterPro" id="IPR007484">
    <property type="entry name" value="Peptidase_M28"/>
</dbReference>
<comment type="similarity">
    <text evidence="3">Belongs to the peptidase M28 family.</text>
</comment>
<protein>
    <recommendedName>
        <fullName evidence="3">Peptide hydrolase</fullName>
        <ecNumber evidence="3">3.4.-.-</ecNumber>
    </recommendedName>
</protein>
<feature type="chain" id="PRO_5015314812" description="Peptide hydrolase" evidence="5">
    <location>
        <begin position="43"/>
        <end position="486"/>
    </location>
</feature>
<dbReference type="GO" id="GO:0008270">
    <property type="term" value="F:zinc ion binding"/>
    <property type="evidence" value="ECO:0007669"/>
    <property type="project" value="TreeGrafter"/>
</dbReference>
<evidence type="ECO:0000313" key="8">
    <source>
        <dbReference type="Proteomes" id="UP000186601"/>
    </source>
</evidence>
<accession>A0A2R6NW67</accession>
<dbReference type="GO" id="GO:0006508">
    <property type="term" value="P:proteolysis"/>
    <property type="evidence" value="ECO:0007669"/>
    <property type="project" value="UniProtKB-KW"/>
</dbReference>
<evidence type="ECO:0000259" key="6">
    <source>
        <dbReference type="Pfam" id="PF04389"/>
    </source>
</evidence>
<dbReference type="Proteomes" id="UP000186601">
    <property type="component" value="Unassembled WGS sequence"/>
</dbReference>
<dbReference type="AlphaFoldDB" id="A0A2R6NW67"/>
<evidence type="ECO:0000256" key="3">
    <source>
        <dbReference type="RuleBase" id="RU361240"/>
    </source>
</evidence>
<sequence>MSPTVASNPGRRARHNLCNLGSRSCFFILCLFLAFPTPSSQASALGKRDLVHLSSSALSSIIAHPDPVKNIDSTNPSSHLSKILIPRVPDTENNTAVRQYIVSTLTQLNWHIEEDSFTDSTPYGEKRFTNVIATKDPRAPRRVIVAAHFDSKFFSTFPQNQFVGATDSAAPCAFMLDLAEALNPMLDKRLRRITRRDDEDDDDDDDDDDDEDEDDDLMDTTLQFVFFDGEEAFKDWTATDSIYGARHLAQKWATTHVQPNAKRRLLPLKQINEIAGIEQLILLDLLGSVRPLIRSSFSSTGWLFDAMVSAETRLAEMGAFVYDGDGATTKDKWTSFFMPRTGLANLGFIEDDHIPFLRLGVDILHVIANPFPTVWHTIKDDASALDIPTMRRWNLILRVLMCEYLGLRVEDLEDKRSPTNGRSHSELVSLAITGIGRIAHRSVVHHHNPWSFPALSALSLSVVKHTSRYHAQDGVGIVYLPKASEE</sequence>
<dbReference type="EC" id="3.4.-.-" evidence="3"/>
<keyword evidence="3" id="KW-0479">Metal-binding</keyword>
<dbReference type="GO" id="GO:0016603">
    <property type="term" value="F:glutaminyl-peptide cyclotransferase activity"/>
    <property type="evidence" value="ECO:0007669"/>
    <property type="project" value="InterPro"/>
</dbReference>
<dbReference type="EMBL" id="MLYV02000756">
    <property type="protein sequence ID" value="PSR78144.1"/>
    <property type="molecule type" value="Genomic_DNA"/>
</dbReference>
<evidence type="ECO:0000256" key="5">
    <source>
        <dbReference type="SAM" id="SignalP"/>
    </source>
</evidence>
<keyword evidence="8" id="KW-1185">Reference proteome</keyword>
<feature type="region of interest" description="Disordered" evidence="4">
    <location>
        <begin position="196"/>
        <end position="215"/>
    </location>
</feature>
<name>A0A2R6NW67_9APHY</name>
<feature type="signal peptide" evidence="5">
    <location>
        <begin position="1"/>
        <end position="42"/>
    </location>
</feature>
<dbReference type="STRING" id="98765.A0A2R6NW67"/>
<dbReference type="PANTHER" id="PTHR12283:SF6">
    <property type="entry name" value="GLUTAMINYL-PEPTIDE CYCLOTRANSFERASE-RELATED"/>
    <property type="match status" value="1"/>
</dbReference>
<dbReference type="CDD" id="cd03880">
    <property type="entry name" value="M28_QC_like"/>
    <property type="match status" value="1"/>
</dbReference>
<gene>
    <name evidence="7" type="ORF">PHLCEN_2v7553</name>
</gene>
<keyword evidence="2" id="KW-0012">Acyltransferase</keyword>
<evidence type="ECO:0000256" key="4">
    <source>
        <dbReference type="SAM" id="MobiDB-lite"/>
    </source>
</evidence>
<feature type="domain" description="Peptidase M28" evidence="6">
    <location>
        <begin position="130"/>
        <end position="398"/>
    </location>
</feature>
<dbReference type="InterPro" id="IPR037457">
    <property type="entry name" value="M28_QC"/>
</dbReference>
<evidence type="ECO:0000256" key="2">
    <source>
        <dbReference type="ARBA" id="ARBA00023315"/>
    </source>
</evidence>
<keyword evidence="1" id="KW-0808">Transferase</keyword>
<evidence type="ECO:0000313" key="7">
    <source>
        <dbReference type="EMBL" id="PSR78144.1"/>
    </source>
</evidence>
<dbReference type="PANTHER" id="PTHR12283">
    <property type="entry name" value="GLUTAMINYL-PEPTIDE CYCLOTRANSFERASE"/>
    <property type="match status" value="1"/>
</dbReference>
<organism evidence="7 8">
    <name type="scientific">Hermanssonia centrifuga</name>
    <dbReference type="NCBI Taxonomy" id="98765"/>
    <lineage>
        <taxon>Eukaryota</taxon>
        <taxon>Fungi</taxon>
        <taxon>Dikarya</taxon>
        <taxon>Basidiomycota</taxon>
        <taxon>Agaricomycotina</taxon>
        <taxon>Agaricomycetes</taxon>
        <taxon>Polyporales</taxon>
        <taxon>Meruliaceae</taxon>
        <taxon>Hermanssonia</taxon>
    </lineage>
</organism>
<dbReference type="OrthoDB" id="3907302at2759"/>
<keyword evidence="3" id="KW-0645">Protease</keyword>
<comment type="caution">
    <text evidence="7">The sequence shown here is derived from an EMBL/GenBank/DDBJ whole genome shotgun (WGS) entry which is preliminary data.</text>
</comment>
<keyword evidence="5" id="KW-0732">Signal</keyword>
<dbReference type="GO" id="GO:0008233">
    <property type="term" value="F:peptidase activity"/>
    <property type="evidence" value="ECO:0007669"/>
    <property type="project" value="UniProtKB-KW"/>
</dbReference>
<keyword evidence="3" id="KW-0378">Hydrolase</keyword>
<keyword evidence="3" id="KW-0862">Zinc</keyword>
<dbReference type="Pfam" id="PF04389">
    <property type="entry name" value="Peptidase_M28"/>
    <property type="match status" value="1"/>
</dbReference>
<dbReference type="Gene3D" id="3.40.630.10">
    <property type="entry name" value="Zn peptidases"/>
    <property type="match status" value="1"/>
</dbReference>
<dbReference type="SUPFAM" id="SSF53187">
    <property type="entry name" value="Zn-dependent exopeptidases"/>
    <property type="match status" value="1"/>
</dbReference>
<feature type="compositionally biased region" description="Acidic residues" evidence="4">
    <location>
        <begin position="198"/>
        <end position="215"/>
    </location>
</feature>